<comment type="similarity">
    <text evidence="5">Belongs to the protein kinase superfamily. Ser/Thr protein kinase family. GCN2 subfamily.</text>
</comment>
<dbReference type="RefSeq" id="XP_035322979.1">
    <property type="nucleotide sequence ID" value="XM_035466967.1"/>
</dbReference>
<feature type="compositionally biased region" description="Low complexity" evidence="6">
    <location>
        <begin position="308"/>
        <end position="323"/>
    </location>
</feature>
<dbReference type="Gene3D" id="3.30.200.20">
    <property type="entry name" value="Phosphorylase Kinase, domain 1"/>
    <property type="match status" value="1"/>
</dbReference>
<feature type="region of interest" description="Disordered" evidence="6">
    <location>
        <begin position="472"/>
        <end position="491"/>
    </location>
</feature>
<reference evidence="8" key="1">
    <citation type="submission" date="2020-03" db="EMBL/GenBank/DDBJ databases">
        <title>Site-based positive gene gene selection in Geosmithia morbida across the United States reveals a broad range of putative effectors and factors for local host and environmental adapation.</title>
        <authorList>
            <person name="Onufrak A."/>
            <person name="Murdoch R.W."/>
            <person name="Gazis R."/>
            <person name="Huff M."/>
            <person name="Staton M."/>
            <person name="Klingeman W."/>
            <person name="Hadziabdic D."/>
        </authorList>
    </citation>
    <scope>NUCLEOTIDE SEQUENCE</scope>
    <source>
        <strain evidence="8">1262</strain>
    </source>
</reference>
<keyword evidence="3" id="KW-0418">Kinase</keyword>
<dbReference type="GO" id="GO:0004713">
    <property type="term" value="F:protein tyrosine kinase activity"/>
    <property type="evidence" value="ECO:0007669"/>
    <property type="project" value="TreeGrafter"/>
</dbReference>
<dbReference type="SMART" id="SM00220">
    <property type="entry name" value="S_TKc"/>
    <property type="match status" value="1"/>
</dbReference>
<feature type="compositionally biased region" description="Pro residues" evidence="6">
    <location>
        <begin position="324"/>
        <end position="333"/>
    </location>
</feature>
<dbReference type="SUPFAM" id="SSF56112">
    <property type="entry name" value="Protein kinase-like (PK-like)"/>
    <property type="match status" value="1"/>
</dbReference>
<protein>
    <recommendedName>
        <fullName evidence="7">Protein kinase domain-containing protein</fullName>
    </recommendedName>
</protein>
<feature type="compositionally biased region" description="Low complexity" evidence="6">
    <location>
        <begin position="45"/>
        <end position="54"/>
    </location>
</feature>
<feature type="region of interest" description="Disordered" evidence="6">
    <location>
        <begin position="701"/>
        <end position="768"/>
    </location>
</feature>
<feature type="domain" description="Protein kinase" evidence="7">
    <location>
        <begin position="796"/>
        <end position="1124"/>
    </location>
</feature>
<sequence>MEFQSTAMSLNETGGSAFALPSPTHHHHHHVDVTSAVRSLRRSISRSPSRFVPRNDTSRSSDSPTPASPQSPCRRFRLTPQRQHDSFAASQLYTHSAPPAHGLSSTASSNSLAFTPVRPGIKLSLRSVKSAKTSPSRPITRSRASPKSPLRRALNSSPADQAAAAAAQRSSQLLSSTVNEEPLAEIENFKPQPSSPLQNQRRSADKAARHSLHLDVSGSSENAFLKALDPDPDSATLSAGGLKRNDTMMNLDQPYEGSPVPKRRSMHGFLSLDQPPVERASIFSATSAAPSTNFKIHEDTAAEPDTPSPFNLPSSSSLSSQVSLPPPAAPPAPSLSFPKRAASLRRSTILPRVGEKTSWGKRSGQRQLAQLAQLDQDRILTPAKPRAPLALNHFEPPAAGTGSNLFGSATPAGNPFHFEPKYAQSHHPLAQTQTLSASSSSNSVADENPGGCAPAPPVSANLFAAPSHPFSRSLPVGAERPAPAPGSTPLANKGNLLYQGAFGSTGLISKVNRNPEHFEKKLVPPDTPCKPWKKSTDRFNTYPSGTPGSAKKSRGNNRNSFAGISSLTFQPPSAQTEDLGTSIFAPRPRQTSARLLGDDLDGDMNLLDENGDERASHIPPTPTKNGITPSLSNLSELSEHCSDHSFDSPSANRKSFCPQDLTQHARPTPMRQPNCKLLSLYDGRMDASLRPPRCIMPTVEPLLTCPPSPPKKVGPGSSVSVRRSPRTPQELSLPETTSQLSISRPSPSVDNKLPPATPTTDRDFRSSTGLFSTPVHEDTSFFATESYTEPSLQKMFDEVTKLGDGEFSIVYRVKQRIRRFGSPVTGRKSIFSTTPVQAPLEGSVFVVKKMKQPYLGPKDRERKLREARILSTLRDAEHVVQYIGDWETDDHLYIQTEYCENGNLKDFYSREGFFGRLDDFCIFKILLDLTLGLKEIHDAGFMHLDMKPANIFVTFEGALKIGDFGLARSLSEAAPLDMEGDREYMAPEMLHGQFGPSSDVFSLGMIVFEAIANVEIPGNGEDWHKLRSGDFSGVPSLAWTASCDTNPQRSGLYSEDLETSDTTHNAGNLFGSHKRSELLEPPTFMEDALHPESLRSIVSWMMSNNNTDRPAADQLLSLGSLQWIAMRRQAPATIFEGRWGPVESETPAILDIDTEMTGV</sequence>
<feature type="compositionally biased region" description="Polar residues" evidence="6">
    <location>
        <begin position="1"/>
        <end position="14"/>
    </location>
</feature>
<feature type="region of interest" description="Disordered" evidence="6">
    <location>
        <begin position="224"/>
        <end position="268"/>
    </location>
</feature>
<dbReference type="GO" id="GO:0005737">
    <property type="term" value="C:cytoplasm"/>
    <property type="evidence" value="ECO:0007669"/>
    <property type="project" value="TreeGrafter"/>
</dbReference>
<comment type="caution">
    <text evidence="8">The sequence shown here is derived from an EMBL/GenBank/DDBJ whole genome shotgun (WGS) entry which is preliminary data.</text>
</comment>
<dbReference type="Gene3D" id="1.10.510.10">
    <property type="entry name" value="Transferase(Phosphotransferase) domain 1"/>
    <property type="match status" value="1"/>
</dbReference>
<keyword evidence="9" id="KW-1185">Reference proteome</keyword>
<gene>
    <name evidence="8" type="ORF">GMORB2_4993</name>
</gene>
<dbReference type="AlphaFoldDB" id="A0A9P4YYW3"/>
<keyword evidence="4" id="KW-0067">ATP-binding</keyword>
<proteinExistence type="inferred from homology"/>
<feature type="region of interest" description="Disordered" evidence="6">
    <location>
        <begin position="125"/>
        <end position="211"/>
    </location>
</feature>
<feature type="compositionally biased region" description="Polar residues" evidence="6">
    <location>
        <begin position="191"/>
        <end position="201"/>
    </location>
</feature>
<feature type="compositionally biased region" description="Polar residues" evidence="6">
    <location>
        <begin position="538"/>
        <end position="547"/>
    </location>
</feature>
<feature type="compositionally biased region" description="Low complexity" evidence="6">
    <location>
        <begin position="153"/>
        <end position="176"/>
    </location>
</feature>
<dbReference type="GeneID" id="55971221"/>
<evidence type="ECO:0000256" key="6">
    <source>
        <dbReference type="SAM" id="MobiDB-lite"/>
    </source>
</evidence>
<feature type="region of interest" description="Disordered" evidence="6">
    <location>
        <begin position="401"/>
        <end position="420"/>
    </location>
</feature>
<evidence type="ECO:0000256" key="3">
    <source>
        <dbReference type="ARBA" id="ARBA00022777"/>
    </source>
</evidence>
<dbReference type="PROSITE" id="PS50011">
    <property type="entry name" value="PROTEIN_KINASE_DOM"/>
    <property type="match status" value="1"/>
</dbReference>
<feature type="compositionally biased region" description="Low complexity" evidence="6">
    <location>
        <begin position="429"/>
        <end position="441"/>
    </location>
</feature>
<dbReference type="PROSITE" id="PS00108">
    <property type="entry name" value="PROTEIN_KINASE_ST"/>
    <property type="match status" value="1"/>
</dbReference>
<feature type="region of interest" description="Disordered" evidence="6">
    <location>
        <begin position="608"/>
        <end position="633"/>
    </location>
</feature>
<evidence type="ECO:0000256" key="2">
    <source>
        <dbReference type="ARBA" id="ARBA00022741"/>
    </source>
</evidence>
<dbReference type="PANTHER" id="PTHR11042:SF190">
    <property type="entry name" value="MITOSIS INHIBITOR PROTEIN KINASE MIK1"/>
    <property type="match status" value="1"/>
</dbReference>
<feature type="compositionally biased region" description="Low complexity" evidence="6">
    <location>
        <begin position="713"/>
        <end position="722"/>
    </location>
</feature>
<dbReference type="OrthoDB" id="5337378at2759"/>
<evidence type="ECO:0000313" key="9">
    <source>
        <dbReference type="Proteomes" id="UP000749293"/>
    </source>
</evidence>
<evidence type="ECO:0000256" key="5">
    <source>
        <dbReference type="ARBA" id="ARBA00037982"/>
    </source>
</evidence>
<dbReference type="InterPro" id="IPR008271">
    <property type="entry name" value="Ser/Thr_kinase_AS"/>
</dbReference>
<dbReference type="InterPro" id="IPR050339">
    <property type="entry name" value="CC_SR_Kinase"/>
</dbReference>
<feature type="compositionally biased region" description="Polar residues" evidence="6">
    <location>
        <begin position="623"/>
        <end position="633"/>
    </location>
</feature>
<dbReference type="Pfam" id="PF00069">
    <property type="entry name" value="Pkinase"/>
    <property type="match status" value="1"/>
</dbReference>
<feature type="compositionally biased region" description="Polar residues" evidence="6">
    <location>
        <begin position="130"/>
        <end position="145"/>
    </location>
</feature>
<feature type="compositionally biased region" description="Polar residues" evidence="6">
    <location>
        <begin position="556"/>
        <end position="579"/>
    </location>
</feature>
<feature type="region of interest" description="Disordered" evidence="6">
    <location>
        <begin position="426"/>
        <end position="466"/>
    </location>
</feature>
<evidence type="ECO:0000256" key="1">
    <source>
        <dbReference type="ARBA" id="ARBA00022679"/>
    </source>
</evidence>
<dbReference type="EMBL" id="JAANYQ010000004">
    <property type="protein sequence ID" value="KAF4124327.1"/>
    <property type="molecule type" value="Genomic_DNA"/>
</dbReference>
<organism evidence="8 9">
    <name type="scientific">Geosmithia morbida</name>
    <dbReference type="NCBI Taxonomy" id="1094350"/>
    <lineage>
        <taxon>Eukaryota</taxon>
        <taxon>Fungi</taxon>
        <taxon>Dikarya</taxon>
        <taxon>Ascomycota</taxon>
        <taxon>Pezizomycotina</taxon>
        <taxon>Sordariomycetes</taxon>
        <taxon>Hypocreomycetidae</taxon>
        <taxon>Hypocreales</taxon>
        <taxon>Bionectriaceae</taxon>
        <taxon>Geosmithia</taxon>
    </lineage>
</organism>
<name>A0A9P4YYW3_9HYPO</name>
<evidence type="ECO:0000259" key="7">
    <source>
        <dbReference type="PROSITE" id="PS50011"/>
    </source>
</evidence>
<feature type="region of interest" description="Disordered" evidence="6">
    <location>
        <begin position="1"/>
        <end position="75"/>
    </location>
</feature>
<feature type="compositionally biased region" description="Polar residues" evidence="6">
    <location>
        <begin position="58"/>
        <end position="71"/>
    </location>
</feature>
<feature type="region of interest" description="Disordered" evidence="6">
    <location>
        <begin position="518"/>
        <end position="580"/>
    </location>
</feature>
<dbReference type="PANTHER" id="PTHR11042">
    <property type="entry name" value="EUKARYOTIC TRANSLATION INITIATION FACTOR 2-ALPHA KINASE EIF2-ALPHA KINASE -RELATED"/>
    <property type="match status" value="1"/>
</dbReference>
<feature type="region of interest" description="Disordered" evidence="6">
    <location>
        <begin position="299"/>
        <end position="366"/>
    </location>
</feature>
<dbReference type="GO" id="GO:0110031">
    <property type="term" value="P:negative regulation of G2/MI transition of meiotic cell cycle"/>
    <property type="evidence" value="ECO:0007669"/>
    <property type="project" value="TreeGrafter"/>
</dbReference>
<feature type="compositionally biased region" description="Polar residues" evidence="6">
    <location>
        <begin position="727"/>
        <end position="749"/>
    </location>
</feature>
<dbReference type="GO" id="GO:0005634">
    <property type="term" value="C:nucleus"/>
    <property type="evidence" value="ECO:0007669"/>
    <property type="project" value="TreeGrafter"/>
</dbReference>
<dbReference type="Proteomes" id="UP000749293">
    <property type="component" value="Unassembled WGS sequence"/>
</dbReference>
<evidence type="ECO:0000313" key="8">
    <source>
        <dbReference type="EMBL" id="KAF4124327.1"/>
    </source>
</evidence>
<evidence type="ECO:0000256" key="4">
    <source>
        <dbReference type="ARBA" id="ARBA00022840"/>
    </source>
</evidence>
<dbReference type="GO" id="GO:0005524">
    <property type="term" value="F:ATP binding"/>
    <property type="evidence" value="ECO:0007669"/>
    <property type="project" value="UniProtKB-KW"/>
</dbReference>
<keyword evidence="2" id="KW-0547">Nucleotide-binding</keyword>
<keyword evidence="1" id="KW-0808">Transferase</keyword>
<accession>A0A9P4YYW3</accession>
<dbReference type="InterPro" id="IPR000719">
    <property type="entry name" value="Prot_kinase_dom"/>
</dbReference>
<dbReference type="InterPro" id="IPR011009">
    <property type="entry name" value="Kinase-like_dom_sf"/>
</dbReference>